<dbReference type="FunFam" id="2.60.40.60:FF:000039">
    <property type="entry name" value="FAT atypical cadherin 3"/>
    <property type="match status" value="1"/>
</dbReference>
<dbReference type="GO" id="GO:0048589">
    <property type="term" value="P:developmental growth"/>
    <property type="evidence" value="ECO:0007669"/>
    <property type="project" value="UniProtKB-ARBA"/>
</dbReference>
<name>A0ABD0Y7U4_9HEMI</name>
<evidence type="ECO:0000313" key="18">
    <source>
        <dbReference type="Proteomes" id="UP001558652"/>
    </source>
</evidence>
<dbReference type="FunFam" id="2.60.40.60:FF:000033">
    <property type="entry name" value="FAT atypical cadherin 1"/>
    <property type="match status" value="1"/>
</dbReference>
<evidence type="ECO:0000313" key="17">
    <source>
        <dbReference type="EMBL" id="KAL1123291.1"/>
    </source>
</evidence>
<dbReference type="GO" id="GO:0048513">
    <property type="term" value="P:animal organ development"/>
    <property type="evidence" value="ECO:0007669"/>
    <property type="project" value="UniProtKB-ARBA"/>
</dbReference>
<evidence type="ECO:0000256" key="13">
    <source>
        <dbReference type="ARBA" id="ARBA00059331"/>
    </source>
</evidence>
<gene>
    <name evidence="17" type="ORF">AAG570_002377</name>
</gene>
<dbReference type="PANTHER" id="PTHR24026">
    <property type="entry name" value="FAT ATYPICAL CADHERIN-RELATED"/>
    <property type="match status" value="1"/>
</dbReference>
<keyword evidence="8" id="KW-0130">Cell adhesion</keyword>
<dbReference type="GO" id="GO:0048731">
    <property type="term" value="P:system development"/>
    <property type="evidence" value="ECO:0007669"/>
    <property type="project" value="UniProtKB-ARBA"/>
</dbReference>
<evidence type="ECO:0000256" key="3">
    <source>
        <dbReference type="ARBA" id="ARBA00022536"/>
    </source>
</evidence>
<dbReference type="FunFam" id="2.60.40.60:FF:000382">
    <property type="entry name" value="Cadherin 23"/>
    <property type="match status" value="1"/>
</dbReference>
<dbReference type="GO" id="GO:0008104">
    <property type="term" value="P:intracellular protein localization"/>
    <property type="evidence" value="ECO:0007669"/>
    <property type="project" value="UniProtKB-ARBA"/>
</dbReference>
<evidence type="ECO:0000256" key="10">
    <source>
        <dbReference type="ARBA" id="ARBA00023136"/>
    </source>
</evidence>
<dbReference type="GO" id="GO:0030154">
    <property type="term" value="P:cell differentiation"/>
    <property type="evidence" value="ECO:0007669"/>
    <property type="project" value="UniProtKB-ARBA"/>
</dbReference>
<feature type="domain" description="Cadherin" evidence="16">
    <location>
        <begin position="1069"/>
        <end position="1179"/>
    </location>
</feature>
<dbReference type="FunFam" id="2.60.40.60:FF:000306">
    <property type="entry name" value="Cadherin 23"/>
    <property type="match status" value="1"/>
</dbReference>
<evidence type="ECO:0000256" key="15">
    <source>
        <dbReference type="SAM" id="Phobius"/>
    </source>
</evidence>
<comment type="caution">
    <text evidence="17">The sequence shown here is derived from an EMBL/GenBank/DDBJ whole genome shotgun (WGS) entry which is preliminary data.</text>
</comment>
<dbReference type="FunFam" id="2.60.40.60:FF:000092">
    <property type="entry name" value="Protocadherin 8"/>
    <property type="match status" value="1"/>
</dbReference>
<reference evidence="17 18" key="1">
    <citation type="submission" date="2024-07" db="EMBL/GenBank/DDBJ databases">
        <title>Chromosome-level genome assembly of the water stick insect Ranatra chinensis (Heteroptera: Nepidae).</title>
        <authorList>
            <person name="Liu X."/>
        </authorList>
    </citation>
    <scope>NUCLEOTIDE SEQUENCE [LARGE SCALE GENOMIC DNA]</scope>
    <source>
        <strain evidence="17">Cailab_2021Rc</strain>
        <tissue evidence="17">Muscle</tissue>
    </source>
</reference>
<dbReference type="GO" id="GO:0007155">
    <property type="term" value="P:cell adhesion"/>
    <property type="evidence" value="ECO:0007669"/>
    <property type="project" value="UniProtKB-KW"/>
</dbReference>
<proteinExistence type="predicted"/>
<comment type="function">
    <text evidence="13">Cadherins are calcium-dependent cell adhesion proteins. They preferentially interact with themselves in a homophilic manner in connecting cells.</text>
</comment>
<dbReference type="PRINTS" id="PR00205">
    <property type="entry name" value="CADHERIN"/>
</dbReference>
<comment type="subcellular location">
    <subcellularLocation>
        <location evidence="1">Cell membrane</location>
        <topology evidence="1">Single-pass type I membrane protein</topology>
    </subcellularLocation>
</comment>
<dbReference type="InterPro" id="IPR020894">
    <property type="entry name" value="Cadherin_CS"/>
</dbReference>
<dbReference type="EMBL" id="JBFDAA010000012">
    <property type="protein sequence ID" value="KAL1123291.1"/>
    <property type="molecule type" value="Genomic_DNA"/>
</dbReference>
<dbReference type="FunFam" id="2.60.40.60:FF:000168">
    <property type="entry name" value="Cadherin-related family member 2"/>
    <property type="match status" value="1"/>
</dbReference>
<feature type="domain" description="Cadherin" evidence="16">
    <location>
        <begin position="1525"/>
        <end position="1646"/>
    </location>
</feature>
<evidence type="ECO:0000256" key="11">
    <source>
        <dbReference type="ARBA" id="ARBA00023157"/>
    </source>
</evidence>
<dbReference type="Gene3D" id="2.60.40.60">
    <property type="entry name" value="Cadherins"/>
    <property type="match status" value="14"/>
</dbReference>
<sequence length="1916" mass="212501">MGKWELRKRLGVRAALLPVVINFFLVVCSGVNAASSPQSPATNNRPPRFLIDGQTEIVLRLKEGSDSPVGSIIYRLRGMDPDGDALTFGLREHISGSDVIRIENLSTNEANIYLNKELDRETRDEYMIVLTLTDGRLGEGNYITQSLLLLVEDVNDNEPIFKPYQSSITLPEDSGPGIITTLEATDADEGPYGQVVYRLQEDNQDGVFSISTLNGKGIIRLDGKLDYERKFLYQLRILAVDRSNDQRVNTGTAAILIKVQDVEDQPPEFVVVSPVTRVSEDVPTGTSVLQVRAVDGDRGINNRITYSVLSGGQGVFDVDPSTGEVFTLKQIDREINSNNNNNAAAYILEILAKEESHTIYPPPIARTEVTIVINDINDETPTFRSPRYVCQVNENAQANTPITFLPPAVPQVFDYDQGNNGTFVMFIEDDGGIFEVTPHQGINEASFLIRVKDSSRLDYEKLNVINFTLIAKEKVPNKAKHSAVPVTVHIHDMNDNFPEFSKPVYEVSVPENAGPGTTIAVIHARDLDSGKFGTEGIRFTNLGGSVADLLFLDPISGVITIKSDQPPFDREMVPRHYLTVEARDDLGYGLRNTVPLVLNIEDLNDNAPQFLQSHYETQLLENDLNFVSPLFVEARDSDLNGTKNSEVRYSIIDWESSGRNFSVDPRTGELRPSGPIDFETLVRRNTRNLMASIPIRIQVKAEDGGRPPLSSVMKVTIHVQDVNDNGPVFERTEYNKMIPEDIPGGTSILKVAAHDRDGSSPNNAVFYRIAEGAADKFVIGADSGVIATAVGSNLDPDLSQPRMERHILTVLAIDGGIGRQQRTATTTVTITVIDVNNKVPVLTDPGTITIRENIPVGRVIHTLTATDPDSSAQLRFSFDLEGIEGRTEEGRIVRPSEVDLSATFDLDPQEGTIRINRLIDRETVEIIRIPVIVRDMAAQTGVQAVSGILTIIVEDENDNNPMFRKPFYRRSVTENSQNGITIANIVADDADKNRTITYSLQGVEGMSELVHLDSVSGELVVGSRIDREQVGPWLNLTVKATDSGQPPRSAFVDVFVQVLDENDNNPYFVMQVSNITVWENVTIGTEILKVEARDADTGDYGKVTYLLDRRSSQGKFQIDPETGILNVTDHLDRETEVGYMLIIQAWDNYQFGYASGESRNAFKQIMITVKDVNDEAPQFSHLPESCIAVTEFHEPGDTITLLKATDADDPNTPNGQIGFSILAGNEQNFFGLQPVDDRSCRLVSVGSLKGRYGNYSVTLQAADLGVPPKSAITTLDICITDFNDNSPVFVSPPHNFTIRVPENATVGSTVIGVEAVDSDIGQNAAVSYRLKQDLGGDWKTFAIGETTGVVTLQKPLDREAQKVYQIRVEAYDHGVPTPLSTDLDLTIYVRNINDYQPQFLIDEYTVNFTEHVRPGSERRRLIETVDRDDVDEMDDPPAPVCYYIVSGNDDNLFNIEPLSHEITAVRELDRETADYHVVVVKATEDCGGGAAMEYNHTAWFDPRDDTTLRLAINVMDINDNPPKFVKRVFTGGVTTDADFGTEFMQIKAIDVDIGVNAEVSYYMTGETKMTLSEGMENIQQPPFLVDRQSGSIFLNFDPQKGMKGYFDFTVIANDTGGLMDTAKVFIYLLREDQRVRFVLRQHPPELRENIDHFRDVLGNVTGAIVNVDLFKVHESRDGRVDKTRTDLYMHFVNPKDHSILDVHQVLRMIDQNIEHLDTLFKEFNVLDTQAAEALVAGRVIEGDGVIVMWLAGSTIFLALLLLVVISLCLSQRSSYRRQLKAATIAAFGSAESDMTRVAGGRVPNTNIHSVEGSNPMWMQAYENEWYKDETVSQASERDSLDENAVVSIAQHHPAGNNSSCNSQSNMLKNECPASVKEQNDLNRTNGTNGAYHRNLYQHLDKLGNPLISKKLETTEL</sequence>
<evidence type="ECO:0000256" key="1">
    <source>
        <dbReference type="ARBA" id="ARBA00004251"/>
    </source>
</evidence>
<evidence type="ECO:0000256" key="2">
    <source>
        <dbReference type="ARBA" id="ARBA00022475"/>
    </source>
</evidence>
<evidence type="ECO:0000256" key="7">
    <source>
        <dbReference type="ARBA" id="ARBA00022837"/>
    </source>
</evidence>
<dbReference type="FunFam" id="2.60.40.60:FF:000124">
    <property type="entry name" value="Cadherin-related family member 1"/>
    <property type="match status" value="1"/>
</dbReference>
<dbReference type="GO" id="GO:0005509">
    <property type="term" value="F:calcium ion binding"/>
    <property type="evidence" value="ECO:0007669"/>
    <property type="project" value="UniProtKB-UniRule"/>
</dbReference>
<keyword evidence="2" id="KW-1003">Cell membrane</keyword>
<feature type="domain" description="Cadherin" evidence="16">
    <location>
        <begin position="1292"/>
        <end position="1399"/>
    </location>
</feature>
<keyword evidence="10 15" id="KW-0472">Membrane</keyword>
<feature type="domain" description="Cadherin" evidence="16">
    <location>
        <begin position="964"/>
        <end position="1068"/>
    </location>
</feature>
<evidence type="ECO:0000256" key="12">
    <source>
        <dbReference type="ARBA" id="ARBA00023180"/>
    </source>
</evidence>
<feature type="domain" description="Cadherin" evidence="16">
    <location>
        <begin position="1400"/>
        <end position="1524"/>
    </location>
</feature>
<dbReference type="InterPro" id="IPR015919">
    <property type="entry name" value="Cadherin-like_sf"/>
</dbReference>
<dbReference type="FunFam" id="2.60.40.60:FF:000345">
    <property type="entry name" value="Cadherin 2"/>
    <property type="match status" value="1"/>
</dbReference>
<dbReference type="FunFam" id="2.60.40.60:FF:000118">
    <property type="entry name" value="protocadherin Fat 4"/>
    <property type="match status" value="2"/>
</dbReference>
<evidence type="ECO:0000256" key="9">
    <source>
        <dbReference type="ARBA" id="ARBA00022989"/>
    </source>
</evidence>
<feature type="domain" description="Cadherin" evidence="16">
    <location>
        <begin position="162"/>
        <end position="269"/>
    </location>
</feature>
<evidence type="ECO:0000259" key="16">
    <source>
        <dbReference type="PROSITE" id="PS50268"/>
    </source>
</evidence>
<dbReference type="GO" id="GO:0007163">
    <property type="term" value="P:establishment or maintenance of cell polarity"/>
    <property type="evidence" value="ECO:0007669"/>
    <property type="project" value="UniProtKB-ARBA"/>
</dbReference>
<feature type="domain" description="Cadherin" evidence="16">
    <location>
        <begin position="842"/>
        <end position="963"/>
    </location>
</feature>
<dbReference type="PROSITE" id="PS50268">
    <property type="entry name" value="CADHERIN_2"/>
    <property type="match status" value="14"/>
</dbReference>
<evidence type="ECO:0000256" key="5">
    <source>
        <dbReference type="ARBA" id="ARBA00022729"/>
    </source>
</evidence>
<dbReference type="GO" id="GO:0001736">
    <property type="term" value="P:establishment of planar polarity"/>
    <property type="evidence" value="ECO:0007669"/>
    <property type="project" value="UniProtKB-ARBA"/>
</dbReference>
<feature type="domain" description="Cadherin" evidence="16">
    <location>
        <begin position="501"/>
        <end position="610"/>
    </location>
</feature>
<evidence type="ECO:0000256" key="6">
    <source>
        <dbReference type="ARBA" id="ARBA00022737"/>
    </source>
</evidence>
<evidence type="ECO:0000256" key="8">
    <source>
        <dbReference type="ARBA" id="ARBA00022889"/>
    </source>
</evidence>
<dbReference type="SMART" id="SM00112">
    <property type="entry name" value="CA"/>
    <property type="match status" value="14"/>
</dbReference>
<protein>
    <recommendedName>
        <fullName evidence="16">Cadherin domain-containing protein</fullName>
    </recommendedName>
</protein>
<keyword evidence="5" id="KW-0732">Signal</keyword>
<feature type="domain" description="Cadherin" evidence="16">
    <location>
        <begin position="1187"/>
        <end position="1289"/>
    </location>
</feature>
<feature type="domain" description="Cadherin" evidence="16">
    <location>
        <begin position="384"/>
        <end position="500"/>
    </location>
</feature>
<keyword evidence="12" id="KW-0325">Glycoprotein</keyword>
<feature type="domain" description="Cadherin" evidence="16">
    <location>
        <begin position="65"/>
        <end position="161"/>
    </location>
</feature>
<dbReference type="Pfam" id="PF00028">
    <property type="entry name" value="Cadherin"/>
    <property type="match status" value="11"/>
</dbReference>
<organism evidence="17 18">
    <name type="scientific">Ranatra chinensis</name>
    <dbReference type="NCBI Taxonomy" id="642074"/>
    <lineage>
        <taxon>Eukaryota</taxon>
        <taxon>Metazoa</taxon>
        <taxon>Ecdysozoa</taxon>
        <taxon>Arthropoda</taxon>
        <taxon>Hexapoda</taxon>
        <taxon>Insecta</taxon>
        <taxon>Pterygota</taxon>
        <taxon>Neoptera</taxon>
        <taxon>Paraneoptera</taxon>
        <taxon>Hemiptera</taxon>
        <taxon>Heteroptera</taxon>
        <taxon>Panheteroptera</taxon>
        <taxon>Nepomorpha</taxon>
        <taxon>Nepidae</taxon>
        <taxon>Ranatrinae</taxon>
        <taxon>Ranatra</taxon>
    </lineage>
</organism>
<dbReference type="SUPFAM" id="SSF49313">
    <property type="entry name" value="Cadherin-like"/>
    <property type="match status" value="14"/>
</dbReference>
<dbReference type="PROSITE" id="PS00232">
    <property type="entry name" value="CADHERIN_1"/>
    <property type="match status" value="6"/>
</dbReference>
<feature type="transmembrane region" description="Helical" evidence="15">
    <location>
        <begin position="1746"/>
        <end position="1769"/>
    </location>
</feature>
<feature type="domain" description="Cadherin" evidence="16">
    <location>
        <begin position="730"/>
        <end position="842"/>
    </location>
</feature>
<keyword evidence="11" id="KW-1015">Disulfide bond</keyword>
<dbReference type="CDD" id="cd11304">
    <property type="entry name" value="Cadherin_repeat"/>
    <property type="match status" value="14"/>
</dbReference>
<dbReference type="PANTHER" id="PTHR24026:SF133">
    <property type="entry name" value="CADHERIN-RELATED FAMILY MEMBER 2"/>
    <property type="match status" value="1"/>
</dbReference>
<dbReference type="GO" id="GO:0005886">
    <property type="term" value="C:plasma membrane"/>
    <property type="evidence" value="ECO:0007669"/>
    <property type="project" value="UniProtKB-SubCell"/>
</dbReference>
<keyword evidence="7 14" id="KW-0106">Calcium</keyword>
<feature type="domain" description="Cadherin" evidence="16">
    <location>
        <begin position="611"/>
        <end position="729"/>
    </location>
</feature>
<keyword evidence="18" id="KW-1185">Reference proteome</keyword>
<keyword evidence="6" id="KW-0677">Repeat</keyword>
<keyword evidence="4 15" id="KW-0812">Transmembrane</keyword>
<dbReference type="InterPro" id="IPR002126">
    <property type="entry name" value="Cadherin-like_dom"/>
</dbReference>
<dbReference type="FunFam" id="2.60.40.60:FF:000098">
    <property type="entry name" value="cadherin-23 isoform X1"/>
    <property type="match status" value="1"/>
</dbReference>
<evidence type="ECO:0000256" key="14">
    <source>
        <dbReference type="PROSITE-ProRule" id="PRU00043"/>
    </source>
</evidence>
<keyword evidence="3" id="KW-0245">EGF-like domain</keyword>
<dbReference type="Proteomes" id="UP001558652">
    <property type="component" value="Unassembled WGS sequence"/>
</dbReference>
<accession>A0ABD0Y7U4</accession>
<feature type="domain" description="Cadherin" evidence="16">
    <location>
        <begin position="278"/>
        <end position="383"/>
    </location>
</feature>
<evidence type="ECO:0000256" key="4">
    <source>
        <dbReference type="ARBA" id="ARBA00022692"/>
    </source>
</evidence>
<keyword evidence="9 15" id="KW-1133">Transmembrane helix</keyword>